<dbReference type="NCBIfam" id="TIGR00922">
    <property type="entry name" value="nusG"/>
    <property type="match status" value="1"/>
</dbReference>
<dbReference type="InterPro" id="IPR006645">
    <property type="entry name" value="NGN-like_dom"/>
</dbReference>
<dbReference type="InterPro" id="IPR047050">
    <property type="entry name" value="NGN"/>
</dbReference>
<evidence type="ECO:0000256" key="3">
    <source>
        <dbReference type="ARBA" id="ARBA00023015"/>
    </source>
</evidence>
<protein>
    <recommendedName>
        <fullName evidence="5 6">Transcription termination/antitermination protein NusG</fullName>
    </recommendedName>
</protein>
<gene>
    <name evidence="5 10" type="primary">nusG</name>
    <name evidence="10" type="ORF">JBF11_09825</name>
</gene>
<dbReference type="Pfam" id="PF00467">
    <property type="entry name" value="KOW"/>
    <property type="match status" value="1"/>
</dbReference>
<evidence type="ECO:0000259" key="8">
    <source>
        <dbReference type="SMART" id="SM00738"/>
    </source>
</evidence>
<dbReference type="InterPro" id="IPR008991">
    <property type="entry name" value="Translation_prot_SH3-like_sf"/>
</dbReference>
<dbReference type="CDD" id="cd09891">
    <property type="entry name" value="NGN_Bact_1"/>
    <property type="match status" value="1"/>
</dbReference>
<evidence type="ECO:0000256" key="2">
    <source>
        <dbReference type="ARBA" id="ARBA00022814"/>
    </source>
</evidence>
<sequence length="212" mass="23781">MDKENINIDSQEVSQENIVEVASGSSDPAFSSHENEYHNWYMLHTYSGFEMRVEKQINELKRTAQDEGLIHQVLLPTEKVVEIGKDGQRRTVTRKLFPGYIMVQMTMTDFSWHLVQSIPKVTGFVGGKNRPAPMASDDVRRILSLVKEGQDNPGPKVKFEAGDDVRVLDGPFGGFNGTVEDVNHDKGKLRVSVSIFGRQTPVELDFSQVTKG</sequence>
<dbReference type="SMART" id="SM00738">
    <property type="entry name" value="NGN"/>
    <property type="match status" value="1"/>
</dbReference>
<dbReference type="HAMAP" id="MF_00948">
    <property type="entry name" value="NusG"/>
    <property type="match status" value="1"/>
</dbReference>
<dbReference type="InterPro" id="IPR043425">
    <property type="entry name" value="NusG-like"/>
</dbReference>
<dbReference type="EMBL" id="CP065938">
    <property type="protein sequence ID" value="UWX05715.1"/>
    <property type="molecule type" value="Genomic_DNA"/>
</dbReference>
<evidence type="ECO:0000256" key="4">
    <source>
        <dbReference type="ARBA" id="ARBA00023163"/>
    </source>
</evidence>
<dbReference type="CDD" id="cd06091">
    <property type="entry name" value="KOW_NusG"/>
    <property type="match status" value="1"/>
</dbReference>
<dbReference type="PANTHER" id="PTHR30265:SF2">
    <property type="entry name" value="TRANSCRIPTION TERMINATION_ANTITERMINATION PROTEIN NUSG"/>
    <property type="match status" value="1"/>
</dbReference>
<dbReference type="Gene3D" id="3.30.70.940">
    <property type="entry name" value="NusG, N-terminal domain"/>
    <property type="match status" value="1"/>
</dbReference>
<dbReference type="InterPro" id="IPR005824">
    <property type="entry name" value="KOW"/>
</dbReference>
<dbReference type="InterPro" id="IPR015869">
    <property type="entry name" value="Transcrpt_antiterm_NusG_bac_CS"/>
</dbReference>
<dbReference type="PANTHER" id="PTHR30265">
    <property type="entry name" value="RHO-INTERACTING TRANSCRIPTION TERMINATION FACTOR NUSG"/>
    <property type="match status" value="1"/>
</dbReference>
<evidence type="ECO:0000256" key="1">
    <source>
        <dbReference type="ARBA" id="ARBA00022472"/>
    </source>
</evidence>
<evidence type="ECO:0000256" key="6">
    <source>
        <dbReference type="NCBIfam" id="TIGR00922"/>
    </source>
</evidence>
<comment type="similarity">
    <text evidence="5 7">Belongs to the NusG family.</text>
</comment>
<dbReference type="SUPFAM" id="SSF50104">
    <property type="entry name" value="Translation proteins SH3-like domain"/>
    <property type="match status" value="1"/>
</dbReference>
<organism evidence="10 11">
    <name type="scientific">Taurinivorans muris</name>
    <dbReference type="NCBI Taxonomy" id="2787751"/>
    <lineage>
        <taxon>Bacteria</taxon>
        <taxon>Pseudomonadati</taxon>
        <taxon>Thermodesulfobacteriota</taxon>
        <taxon>Desulfovibrionia</taxon>
        <taxon>Desulfovibrionales</taxon>
        <taxon>Desulfovibrionaceae</taxon>
        <taxon>Taurinivorans</taxon>
    </lineage>
</organism>
<comment type="function">
    <text evidence="5 7">Participates in transcription elongation, termination and antitermination.</text>
</comment>
<evidence type="ECO:0000313" key="10">
    <source>
        <dbReference type="EMBL" id="UWX05715.1"/>
    </source>
</evidence>
<feature type="domain" description="KOW" evidence="9">
    <location>
        <begin position="158"/>
        <end position="185"/>
    </location>
</feature>
<evidence type="ECO:0000259" key="9">
    <source>
        <dbReference type="SMART" id="SM00739"/>
    </source>
</evidence>
<keyword evidence="1 5" id="KW-0806">Transcription termination</keyword>
<feature type="domain" description="NusG-like N-terminal" evidence="8">
    <location>
        <begin position="37"/>
        <end position="146"/>
    </location>
</feature>
<evidence type="ECO:0000256" key="5">
    <source>
        <dbReference type="HAMAP-Rule" id="MF_00948"/>
    </source>
</evidence>
<evidence type="ECO:0000313" key="11">
    <source>
        <dbReference type="Proteomes" id="UP001058120"/>
    </source>
</evidence>
<accession>A0ABY5Y0M8</accession>
<keyword evidence="3 5" id="KW-0805">Transcription regulation</keyword>
<dbReference type="InterPro" id="IPR036735">
    <property type="entry name" value="NGN_dom_sf"/>
</dbReference>
<dbReference type="InterPro" id="IPR014722">
    <property type="entry name" value="Rib_uL2_dom2"/>
</dbReference>
<name>A0ABY5Y0M8_9BACT</name>
<dbReference type="PROSITE" id="PS01014">
    <property type="entry name" value="NUSG"/>
    <property type="match status" value="1"/>
</dbReference>
<keyword evidence="4 5" id="KW-0804">Transcription</keyword>
<dbReference type="Proteomes" id="UP001058120">
    <property type="component" value="Chromosome"/>
</dbReference>
<reference evidence="10" key="1">
    <citation type="submission" date="2020-12" db="EMBL/GenBank/DDBJ databases">
        <title>Taurinivorans muris gen. nov., sp. nov., fundamental and realized metabolic niche of a ubiquitous sulfidogenic bacterium in the murine intestine.</title>
        <authorList>
            <person name="Ye H."/>
            <person name="Hanson B.T."/>
            <person name="Loy A."/>
        </authorList>
    </citation>
    <scope>NUCLEOTIDE SEQUENCE</scope>
    <source>
        <strain evidence="10">LT0009</strain>
    </source>
</reference>
<dbReference type="InterPro" id="IPR001062">
    <property type="entry name" value="Transcrpt_antiterm_NusG"/>
</dbReference>
<dbReference type="Gene3D" id="2.30.30.30">
    <property type="match status" value="1"/>
</dbReference>
<dbReference type="Pfam" id="PF02357">
    <property type="entry name" value="NusG"/>
    <property type="match status" value="1"/>
</dbReference>
<dbReference type="SUPFAM" id="SSF82679">
    <property type="entry name" value="N-utilization substance G protein NusG, N-terminal domain"/>
    <property type="match status" value="1"/>
</dbReference>
<dbReference type="SMART" id="SM00739">
    <property type="entry name" value="KOW"/>
    <property type="match status" value="1"/>
</dbReference>
<proteinExistence type="inferred from homology"/>
<keyword evidence="11" id="KW-1185">Reference proteome</keyword>
<keyword evidence="2 5" id="KW-0889">Transcription antitermination</keyword>
<evidence type="ECO:0000256" key="7">
    <source>
        <dbReference type="RuleBase" id="RU000538"/>
    </source>
</evidence>
<dbReference type="PRINTS" id="PR00338">
    <property type="entry name" value="NUSGTNSCPFCT"/>
</dbReference>